<name>A0A392P2C1_9FABA</name>
<organism evidence="2 3">
    <name type="scientific">Trifolium medium</name>
    <dbReference type="NCBI Taxonomy" id="97028"/>
    <lineage>
        <taxon>Eukaryota</taxon>
        <taxon>Viridiplantae</taxon>
        <taxon>Streptophyta</taxon>
        <taxon>Embryophyta</taxon>
        <taxon>Tracheophyta</taxon>
        <taxon>Spermatophyta</taxon>
        <taxon>Magnoliopsida</taxon>
        <taxon>eudicotyledons</taxon>
        <taxon>Gunneridae</taxon>
        <taxon>Pentapetalae</taxon>
        <taxon>rosids</taxon>
        <taxon>fabids</taxon>
        <taxon>Fabales</taxon>
        <taxon>Fabaceae</taxon>
        <taxon>Papilionoideae</taxon>
        <taxon>50 kb inversion clade</taxon>
        <taxon>NPAAA clade</taxon>
        <taxon>Hologalegina</taxon>
        <taxon>IRL clade</taxon>
        <taxon>Trifolieae</taxon>
        <taxon>Trifolium</taxon>
    </lineage>
</organism>
<protein>
    <submittedName>
        <fullName evidence="2">Rho GTPase-activating protein 7-like</fullName>
    </submittedName>
</protein>
<feature type="compositionally biased region" description="Polar residues" evidence="1">
    <location>
        <begin position="34"/>
        <end position="49"/>
    </location>
</feature>
<evidence type="ECO:0000313" key="3">
    <source>
        <dbReference type="Proteomes" id="UP000265520"/>
    </source>
</evidence>
<dbReference type="EMBL" id="LXQA010060035">
    <property type="protein sequence ID" value="MCI05874.1"/>
    <property type="molecule type" value="Genomic_DNA"/>
</dbReference>
<dbReference type="AlphaFoldDB" id="A0A392P2C1"/>
<feature type="compositionally biased region" description="Polar residues" evidence="1">
    <location>
        <begin position="60"/>
        <end position="69"/>
    </location>
</feature>
<evidence type="ECO:0000256" key="1">
    <source>
        <dbReference type="SAM" id="MobiDB-lite"/>
    </source>
</evidence>
<sequence>MESVLGNDWRNIKGQVLASGNGSRQPSRKPFIDSSPSDSKSTEASTSMSVDELGVVDSGSVPSTSRAAE</sequence>
<accession>A0A392P2C1</accession>
<proteinExistence type="predicted"/>
<comment type="caution">
    <text evidence="2">The sequence shown here is derived from an EMBL/GenBank/DDBJ whole genome shotgun (WGS) entry which is preliminary data.</text>
</comment>
<feature type="region of interest" description="Disordered" evidence="1">
    <location>
        <begin position="1"/>
        <end position="69"/>
    </location>
</feature>
<evidence type="ECO:0000313" key="2">
    <source>
        <dbReference type="EMBL" id="MCI05874.1"/>
    </source>
</evidence>
<dbReference type="Proteomes" id="UP000265520">
    <property type="component" value="Unassembled WGS sequence"/>
</dbReference>
<keyword evidence="3" id="KW-1185">Reference proteome</keyword>
<feature type="non-terminal residue" evidence="2">
    <location>
        <position position="69"/>
    </location>
</feature>
<reference evidence="2 3" key="1">
    <citation type="journal article" date="2018" name="Front. Plant Sci.">
        <title>Red Clover (Trifolium pratense) and Zigzag Clover (T. medium) - A Picture of Genomic Similarities and Differences.</title>
        <authorList>
            <person name="Dluhosova J."/>
            <person name="Istvanek J."/>
            <person name="Nedelnik J."/>
            <person name="Repkova J."/>
        </authorList>
    </citation>
    <scope>NUCLEOTIDE SEQUENCE [LARGE SCALE GENOMIC DNA]</scope>
    <source>
        <strain evidence="3">cv. 10/8</strain>
        <tissue evidence="2">Leaf</tissue>
    </source>
</reference>